<name>A3ZMP2_9BACT</name>
<accession>A3ZMP2</accession>
<evidence type="ECO:0000313" key="1">
    <source>
        <dbReference type="EMBL" id="EAQ82215.1"/>
    </source>
</evidence>
<sequence length="20" mass="2245">MLGLHPQKLTLNLPIENALE</sequence>
<dbReference type="Proteomes" id="UP000004358">
    <property type="component" value="Unassembled WGS sequence"/>
</dbReference>
<gene>
    <name evidence="1" type="ORF">DSM3645_00835</name>
</gene>
<dbReference type="HOGENOM" id="CLU_3428110_0_0_0"/>
<proteinExistence type="predicted"/>
<dbReference type="AlphaFoldDB" id="A3ZMP2"/>
<reference evidence="1 2" key="1">
    <citation type="submission" date="2006-02" db="EMBL/GenBank/DDBJ databases">
        <authorList>
            <person name="Amann R."/>
            <person name="Ferriera S."/>
            <person name="Johnson J."/>
            <person name="Kravitz S."/>
            <person name="Halpern A."/>
            <person name="Remington K."/>
            <person name="Beeson K."/>
            <person name="Tran B."/>
            <person name="Rogers Y.-H."/>
            <person name="Friedman R."/>
            <person name="Venter J.C."/>
        </authorList>
    </citation>
    <scope>NUCLEOTIDE SEQUENCE [LARGE SCALE GENOMIC DNA]</scope>
    <source>
        <strain evidence="1 2">DSM 3645</strain>
    </source>
</reference>
<evidence type="ECO:0000313" key="2">
    <source>
        <dbReference type="Proteomes" id="UP000004358"/>
    </source>
</evidence>
<organism evidence="1 2">
    <name type="scientific">Blastopirellula marina DSM 3645</name>
    <dbReference type="NCBI Taxonomy" id="314230"/>
    <lineage>
        <taxon>Bacteria</taxon>
        <taxon>Pseudomonadati</taxon>
        <taxon>Planctomycetota</taxon>
        <taxon>Planctomycetia</taxon>
        <taxon>Pirellulales</taxon>
        <taxon>Pirellulaceae</taxon>
        <taxon>Blastopirellula</taxon>
    </lineage>
</organism>
<dbReference type="EMBL" id="AANZ01000002">
    <property type="protein sequence ID" value="EAQ82215.1"/>
    <property type="molecule type" value="Genomic_DNA"/>
</dbReference>
<comment type="caution">
    <text evidence="1">The sequence shown here is derived from an EMBL/GenBank/DDBJ whole genome shotgun (WGS) entry which is preliminary data.</text>
</comment>
<protein>
    <submittedName>
        <fullName evidence="1">Uncharacterized protein</fullName>
    </submittedName>
</protein>